<dbReference type="GO" id="GO:0006144">
    <property type="term" value="P:purine nucleobase metabolic process"/>
    <property type="evidence" value="ECO:0007669"/>
    <property type="project" value="UniProtKB-KW"/>
</dbReference>
<evidence type="ECO:0000313" key="5">
    <source>
        <dbReference type="EMBL" id="KZZ91891.1"/>
    </source>
</evidence>
<dbReference type="VEuPathDB" id="FungiDB:AAP_03110"/>
<keyword evidence="2" id="KW-0659">Purine metabolism</keyword>
<dbReference type="Gene3D" id="2.60.120.480">
    <property type="entry name" value="Ureidoglycolate hydrolase"/>
    <property type="match status" value="1"/>
</dbReference>
<dbReference type="SUPFAM" id="SSF51182">
    <property type="entry name" value="RmlC-like cupins"/>
    <property type="match status" value="1"/>
</dbReference>
<dbReference type="CDD" id="cd20298">
    <property type="entry name" value="cupin_UAH"/>
    <property type="match status" value="1"/>
</dbReference>
<evidence type="ECO:0000256" key="4">
    <source>
        <dbReference type="ARBA" id="ARBA00047684"/>
    </source>
</evidence>
<keyword evidence="6" id="KW-1185">Reference proteome</keyword>
<protein>
    <submittedName>
        <fullName evidence="5">Ureidoglycolate hydrolase</fullName>
    </submittedName>
</protein>
<accession>A0A167YXQ5</accession>
<evidence type="ECO:0000256" key="1">
    <source>
        <dbReference type="ARBA" id="ARBA00011738"/>
    </source>
</evidence>
<dbReference type="Proteomes" id="UP000242877">
    <property type="component" value="Unassembled WGS sequence"/>
</dbReference>
<dbReference type="EMBL" id="AZGZ01000012">
    <property type="protein sequence ID" value="KZZ91891.1"/>
    <property type="molecule type" value="Genomic_DNA"/>
</dbReference>
<reference evidence="5 6" key="1">
    <citation type="journal article" date="2016" name="Genome Biol. Evol.">
        <title>Divergent and convergent evolution of fungal pathogenicity.</title>
        <authorList>
            <person name="Shang Y."/>
            <person name="Xiao G."/>
            <person name="Zheng P."/>
            <person name="Cen K."/>
            <person name="Zhan S."/>
            <person name="Wang C."/>
        </authorList>
    </citation>
    <scope>NUCLEOTIDE SEQUENCE [LARGE SCALE GENOMIC DNA]</scope>
    <source>
        <strain evidence="5 6">ARSEF 7405</strain>
    </source>
</reference>
<evidence type="ECO:0000313" key="6">
    <source>
        <dbReference type="Proteomes" id="UP000242877"/>
    </source>
</evidence>
<evidence type="ECO:0000256" key="3">
    <source>
        <dbReference type="ARBA" id="ARBA00023239"/>
    </source>
</evidence>
<dbReference type="PANTHER" id="PTHR21221">
    <property type="entry name" value="UREIDOGLYCOLATE HYDROLASE"/>
    <property type="match status" value="1"/>
</dbReference>
<organism evidence="5 6">
    <name type="scientific">Ascosphaera apis ARSEF 7405</name>
    <dbReference type="NCBI Taxonomy" id="392613"/>
    <lineage>
        <taxon>Eukaryota</taxon>
        <taxon>Fungi</taxon>
        <taxon>Dikarya</taxon>
        <taxon>Ascomycota</taxon>
        <taxon>Pezizomycotina</taxon>
        <taxon>Eurotiomycetes</taxon>
        <taxon>Eurotiomycetidae</taxon>
        <taxon>Onygenales</taxon>
        <taxon>Ascosphaeraceae</taxon>
        <taxon>Ascosphaera</taxon>
    </lineage>
</organism>
<dbReference type="AlphaFoldDB" id="A0A167YXQ5"/>
<keyword evidence="5" id="KW-0378">Hydrolase</keyword>
<comment type="caution">
    <text evidence="5">The sequence shown here is derived from an EMBL/GenBank/DDBJ whole genome shotgun (WGS) entry which is preliminary data.</text>
</comment>
<dbReference type="OrthoDB" id="10266039at2759"/>
<keyword evidence="3" id="KW-0456">Lyase</keyword>
<sequence length="251" mass="27495">MAPPHLISHESLTITPDFLTADGFAPFGDVVACPLPANINQIPSLTELPKNSRIPAVANQNTALKYSAISKSEDNYERKGRKPATPQMTLFSCFPRKLRPDKGKNIFDVRILERHPYTTQSFLPMGLSSGDDAPSYFLVIVAPTLEGQTAPAKVKDEHGIEQDTVVQNPPDLKNIKAFVARGNQGVTYGAGTWHAPMVVLGTERVDFAVTQFANGIANDDCQEVTFEGGIVVEAQPAEPKLWSPRRERSRL</sequence>
<dbReference type="GO" id="GO:0050385">
    <property type="term" value="F:ureidoglycolate lyase activity"/>
    <property type="evidence" value="ECO:0007669"/>
    <property type="project" value="UniProtKB-EC"/>
</dbReference>
<dbReference type="InterPro" id="IPR047233">
    <property type="entry name" value="UAH_cupin"/>
</dbReference>
<comment type="subunit">
    <text evidence="1">Homodimer.</text>
</comment>
<name>A0A167YXQ5_9EURO</name>
<dbReference type="GO" id="GO:0000256">
    <property type="term" value="P:allantoin catabolic process"/>
    <property type="evidence" value="ECO:0007669"/>
    <property type="project" value="InterPro"/>
</dbReference>
<dbReference type="InterPro" id="IPR011051">
    <property type="entry name" value="RmlC_Cupin_sf"/>
</dbReference>
<proteinExistence type="predicted"/>
<dbReference type="GO" id="GO:0004848">
    <property type="term" value="F:ureidoglycolate hydrolase activity"/>
    <property type="evidence" value="ECO:0007669"/>
    <property type="project" value="InterPro"/>
</dbReference>
<dbReference type="InterPro" id="IPR007247">
    <property type="entry name" value="Ureidogly_lyase"/>
</dbReference>
<dbReference type="FunFam" id="2.60.120.480:FF:000002">
    <property type="entry name" value="Probable ureidoglycolate hydrolase"/>
    <property type="match status" value="1"/>
</dbReference>
<dbReference type="Pfam" id="PF04115">
    <property type="entry name" value="Ureidogly_lyase"/>
    <property type="match status" value="1"/>
</dbReference>
<dbReference type="InterPro" id="IPR024060">
    <property type="entry name" value="Ureidoglycolate_lyase_dom_sf"/>
</dbReference>
<gene>
    <name evidence="5" type="ORF">AAP_03110</name>
</gene>
<dbReference type="PANTHER" id="PTHR21221:SF1">
    <property type="entry name" value="UREIDOGLYCOLATE LYASE"/>
    <property type="match status" value="1"/>
</dbReference>
<comment type="catalytic activity">
    <reaction evidence="4">
        <text>(S)-ureidoglycolate = urea + glyoxylate</text>
        <dbReference type="Rhea" id="RHEA:11304"/>
        <dbReference type="ChEBI" id="CHEBI:16199"/>
        <dbReference type="ChEBI" id="CHEBI:36655"/>
        <dbReference type="ChEBI" id="CHEBI:57296"/>
        <dbReference type="EC" id="4.3.2.3"/>
    </reaction>
</comment>
<evidence type="ECO:0000256" key="2">
    <source>
        <dbReference type="ARBA" id="ARBA00022631"/>
    </source>
</evidence>